<dbReference type="InterPro" id="IPR011008">
    <property type="entry name" value="Dimeric_a/b-barrel"/>
</dbReference>
<evidence type="ECO:0008006" key="4">
    <source>
        <dbReference type="Google" id="ProtNLM"/>
    </source>
</evidence>
<sequence length="121" mass="13043">MSPTQTHLIIAYPSSDPTTGKPLNFNMPYYTGHHVALATKLWGPSGLKSWSVVEFANPNPFSGKTPPYLFQSTLIWEGSPEEVLKAVMDSGEVLGPDVVNFTDVEPVLWVAKPGASGIVGE</sequence>
<evidence type="ECO:0000313" key="3">
    <source>
        <dbReference type="Proteomes" id="UP001521785"/>
    </source>
</evidence>
<evidence type="ECO:0000256" key="1">
    <source>
        <dbReference type="ARBA" id="ARBA00005986"/>
    </source>
</evidence>
<keyword evidence="3" id="KW-1185">Reference proteome</keyword>
<dbReference type="EMBL" id="JAKJXO020000004">
    <property type="protein sequence ID" value="KAL1606261.1"/>
    <property type="molecule type" value="Genomic_DNA"/>
</dbReference>
<comment type="similarity">
    <text evidence="1">Belongs to the tpcK family.</text>
</comment>
<comment type="caution">
    <text evidence="2">The sequence shown here is derived from an EMBL/GenBank/DDBJ whole genome shotgun (WGS) entry which is preliminary data.</text>
</comment>
<dbReference type="SUPFAM" id="SSF54909">
    <property type="entry name" value="Dimeric alpha+beta barrel"/>
    <property type="match status" value="1"/>
</dbReference>
<accession>A0ABR3RPA4</accession>
<dbReference type="InterPro" id="IPR009799">
    <property type="entry name" value="EthD_dom"/>
</dbReference>
<name>A0ABR3RPA4_9PLEO</name>
<evidence type="ECO:0000313" key="2">
    <source>
        <dbReference type="EMBL" id="KAL1606261.1"/>
    </source>
</evidence>
<gene>
    <name evidence="2" type="ORF">SLS60_003663</name>
</gene>
<dbReference type="Gene3D" id="3.30.70.100">
    <property type="match status" value="1"/>
</dbReference>
<organism evidence="2 3">
    <name type="scientific">Paraconiothyrium brasiliense</name>
    <dbReference type="NCBI Taxonomy" id="300254"/>
    <lineage>
        <taxon>Eukaryota</taxon>
        <taxon>Fungi</taxon>
        <taxon>Dikarya</taxon>
        <taxon>Ascomycota</taxon>
        <taxon>Pezizomycotina</taxon>
        <taxon>Dothideomycetes</taxon>
        <taxon>Pleosporomycetidae</taxon>
        <taxon>Pleosporales</taxon>
        <taxon>Massarineae</taxon>
        <taxon>Didymosphaeriaceae</taxon>
        <taxon>Paraconiothyrium</taxon>
    </lineage>
</organism>
<protein>
    <recommendedName>
        <fullName evidence="4">EthD domain-containing protein</fullName>
    </recommendedName>
</protein>
<proteinExistence type="inferred from homology"/>
<dbReference type="Proteomes" id="UP001521785">
    <property type="component" value="Unassembled WGS sequence"/>
</dbReference>
<reference evidence="2 3" key="1">
    <citation type="submission" date="2024-02" db="EMBL/GenBank/DDBJ databases">
        <title>De novo assembly and annotation of 12 fungi associated with fruit tree decline syndrome in Ontario, Canada.</title>
        <authorList>
            <person name="Sulman M."/>
            <person name="Ellouze W."/>
            <person name="Ilyukhin E."/>
        </authorList>
    </citation>
    <scope>NUCLEOTIDE SEQUENCE [LARGE SCALE GENOMIC DNA]</scope>
    <source>
        <strain evidence="2 3">M42-189</strain>
    </source>
</reference>
<dbReference type="NCBIfam" id="TIGR02118">
    <property type="entry name" value="EthD family reductase"/>
    <property type="match status" value="1"/>
</dbReference>